<dbReference type="GO" id="GO:0000271">
    <property type="term" value="P:polysaccharide biosynthetic process"/>
    <property type="evidence" value="ECO:0007669"/>
    <property type="project" value="TreeGrafter"/>
</dbReference>
<comment type="pathway">
    <text evidence="7">Carbohydrate biosynthesis; dTDP-L-rhamnose biosynthesis.</text>
</comment>
<name>A0A5P8E565_9BACT</name>
<protein>
    <recommendedName>
        <fullName evidence="4 7">dTDP-4-dehydrorhamnose 3,5-epimerase</fullName>
        <ecNumber evidence="3 7">5.1.3.13</ecNumber>
    </recommendedName>
    <alternativeName>
        <fullName evidence="7">Thymidine diphospho-4-keto-rhamnose 3,5-epimerase</fullName>
    </alternativeName>
</protein>
<dbReference type="KEGG" id="alq:C7Y71_002975"/>
<feature type="active site" description="Proton donor" evidence="5">
    <location>
        <position position="132"/>
    </location>
</feature>
<dbReference type="GO" id="GO:0019305">
    <property type="term" value="P:dTDP-rhamnose biosynthetic process"/>
    <property type="evidence" value="ECO:0007669"/>
    <property type="project" value="UniProtKB-UniRule"/>
</dbReference>
<feature type="active site" description="Proton acceptor" evidence="5">
    <location>
        <position position="62"/>
    </location>
</feature>
<gene>
    <name evidence="8" type="primary">rfbC</name>
    <name evidence="8" type="ORF">C7Y71_002975</name>
</gene>
<dbReference type="PANTHER" id="PTHR21047:SF2">
    <property type="entry name" value="THYMIDINE DIPHOSPHO-4-KETO-RHAMNOSE 3,5-EPIMERASE"/>
    <property type="match status" value="1"/>
</dbReference>
<dbReference type="OrthoDB" id="9800680at2"/>
<evidence type="ECO:0000313" key="8">
    <source>
        <dbReference type="EMBL" id="QFQ12064.1"/>
    </source>
</evidence>
<dbReference type="AlphaFoldDB" id="A0A5P8E565"/>
<dbReference type="GO" id="GO:0008830">
    <property type="term" value="F:dTDP-4-dehydrorhamnose 3,5-epimerase activity"/>
    <property type="evidence" value="ECO:0007669"/>
    <property type="project" value="UniProtKB-UniRule"/>
</dbReference>
<sequence>MNFIKTDINDVWILEPRVFEDARGYFMETWRESDFNAGIGKAVHFVQDNESKSSKGVLRGLHYQKGEFSQAKLVRVLQGRVVDVAVDLRQDSSTYGKYVAVELSDENKRQLFIPRGFAHGFQVLSDTAVFTYKVDNVYAPQAECSIRYDDPTIGIDWPLKEGVLLSEKDLNHAVSFDIAEKF</sequence>
<reference evidence="8 9" key="1">
    <citation type="submission" date="2018-11" db="EMBL/GenBank/DDBJ databases">
        <authorList>
            <person name="Na S.W."/>
            <person name="Baik M."/>
        </authorList>
    </citation>
    <scope>NUCLEOTIDE SEQUENCE [LARGE SCALE GENOMIC DNA]</scope>
    <source>
        <strain evidence="8 9">E39</strain>
    </source>
</reference>
<accession>A0A5P8E565</accession>
<organism evidence="8 9">
    <name type="scientific">Pseudoprevotella muciniphila</name>
    <dbReference type="NCBI Taxonomy" id="2133944"/>
    <lineage>
        <taxon>Bacteria</taxon>
        <taxon>Pseudomonadati</taxon>
        <taxon>Bacteroidota</taxon>
        <taxon>Bacteroidia</taxon>
        <taxon>Bacteroidales</taxon>
        <taxon>Prevotellaceae</taxon>
        <taxon>Pseudoprevotella</taxon>
    </lineage>
</organism>
<proteinExistence type="inferred from homology"/>
<keyword evidence="7 8" id="KW-0413">Isomerase</keyword>
<dbReference type="EC" id="5.1.3.13" evidence="3 7"/>
<comment type="similarity">
    <text evidence="7">Belongs to the dTDP-4-dehydrorhamnose 3,5-epimerase family.</text>
</comment>
<dbReference type="Pfam" id="PF00908">
    <property type="entry name" value="dTDP_sugar_isom"/>
    <property type="match status" value="1"/>
</dbReference>
<dbReference type="InterPro" id="IPR011051">
    <property type="entry name" value="RmlC_Cupin_sf"/>
</dbReference>
<keyword evidence="9" id="KW-1185">Reference proteome</keyword>
<dbReference type="InterPro" id="IPR000888">
    <property type="entry name" value="RmlC-like"/>
</dbReference>
<evidence type="ECO:0000256" key="6">
    <source>
        <dbReference type="PIRSR" id="PIRSR600888-3"/>
    </source>
</evidence>
<evidence type="ECO:0000256" key="7">
    <source>
        <dbReference type="RuleBase" id="RU364069"/>
    </source>
</evidence>
<dbReference type="RefSeq" id="WP_111898641.1">
    <property type="nucleotide sequence ID" value="NZ_CP033459.1"/>
</dbReference>
<dbReference type="CDD" id="cd00438">
    <property type="entry name" value="cupin_RmlC"/>
    <property type="match status" value="1"/>
</dbReference>
<evidence type="ECO:0000313" key="9">
    <source>
        <dbReference type="Proteomes" id="UP000249375"/>
    </source>
</evidence>
<comment type="subunit">
    <text evidence="7">Homodimer.</text>
</comment>
<comment type="catalytic activity">
    <reaction evidence="1 7">
        <text>dTDP-4-dehydro-6-deoxy-alpha-D-glucose = dTDP-4-dehydro-beta-L-rhamnose</text>
        <dbReference type="Rhea" id="RHEA:16969"/>
        <dbReference type="ChEBI" id="CHEBI:57649"/>
        <dbReference type="ChEBI" id="CHEBI:62830"/>
        <dbReference type="EC" id="5.1.3.13"/>
    </reaction>
</comment>
<evidence type="ECO:0000256" key="3">
    <source>
        <dbReference type="ARBA" id="ARBA00012098"/>
    </source>
</evidence>
<evidence type="ECO:0000256" key="5">
    <source>
        <dbReference type="PIRSR" id="PIRSR600888-1"/>
    </source>
</evidence>
<dbReference type="EMBL" id="CP033459">
    <property type="protein sequence ID" value="QFQ12064.1"/>
    <property type="molecule type" value="Genomic_DNA"/>
</dbReference>
<dbReference type="PANTHER" id="PTHR21047">
    <property type="entry name" value="DTDP-6-DEOXY-D-GLUCOSE-3,5 EPIMERASE"/>
    <property type="match status" value="1"/>
</dbReference>
<evidence type="ECO:0000256" key="4">
    <source>
        <dbReference type="ARBA" id="ARBA00019595"/>
    </source>
</evidence>
<comment type="function">
    <text evidence="2 7">Catalyzes the epimerization of the C3' and C5'positions of dTDP-6-deoxy-D-xylo-4-hexulose, forming dTDP-6-deoxy-L-lyxo-4-hexulose.</text>
</comment>
<evidence type="ECO:0000256" key="1">
    <source>
        <dbReference type="ARBA" id="ARBA00001298"/>
    </source>
</evidence>
<dbReference type="NCBIfam" id="TIGR01221">
    <property type="entry name" value="rmlC"/>
    <property type="match status" value="1"/>
</dbReference>
<dbReference type="Gene3D" id="2.60.120.10">
    <property type="entry name" value="Jelly Rolls"/>
    <property type="match status" value="1"/>
</dbReference>
<dbReference type="SUPFAM" id="SSF51182">
    <property type="entry name" value="RmlC-like cupins"/>
    <property type="match status" value="1"/>
</dbReference>
<evidence type="ECO:0000256" key="2">
    <source>
        <dbReference type="ARBA" id="ARBA00001997"/>
    </source>
</evidence>
<dbReference type="InterPro" id="IPR014710">
    <property type="entry name" value="RmlC-like_jellyroll"/>
</dbReference>
<dbReference type="GO" id="GO:0005829">
    <property type="term" value="C:cytosol"/>
    <property type="evidence" value="ECO:0007669"/>
    <property type="project" value="TreeGrafter"/>
</dbReference>
<dbReference type="UniPathway" id="UPA00124"/>
<feature type="site" description="Participates in a stacking interaction with the thymidine ring of dTDP-4-oxo-6-deoxyglucose" evidence="6">
    <location>
        <position position="138"/>
    </location>
</feature>
<dbReference type="Proteomes" id="UP000249375">
    <property type="component" value="Chromosome"/>
</dbReference>